<dbReference type="OrthoDB" id="9809731at2"/>
<name>A0A4U3LIY3_9ACTN</name>
<protein>
    <recommendedName>
        <fullName evidence="1">Thoeris protein ThsB TIR-like domain-containing protein</fullName>
    </recommendedName>
</protein>
<reference evidence="2 3" key="1">
    <citation type="submission" date="2019-04" db="EMBL/GenBank/DDBJ databases">
        <title>Kribbella sp. NEAU-THZ 27 nov., a novel actinomycete isolated from soil.</title>
        <authorList>
            <person name="Duan L."/>
        </authorList>
    </citation>
    <scope>NUCLEOTIDE SEQUENCE [LARGE SCALE GENOMIC DNA]</scope>
    <source>
        <strain evidence="3">NEAU-THZ27</strain>
    </source>
</reference>
<evidence type="ECO:0000313" key="3">
    <source>
        <dbReference type="Proteomes" id="UP000305836"/>
    </source>
</evidence>
<accession>A0A4U3LIY3</accession>
<dbReference type="EMBL" id="SZPZ01000006">
    <property type="protein sequence ID" value="TKK74077.1"/>
    <property type="molecule type" value="Genomic_DNA"/>
</dbReference>
<feature type="domain" description="Thoeris protein ThsB TIR-like" evidence="1">
    <location>
        <begin position="7"/>
        <end position="98"/>
    </location>
</feature>
<comment type="caution">
    <text evidence="2">The sequence shown here is derived from an EMBL/GenBank/DDBJ whole genome shotgun (WGS) entry which is preliminary data.</text>
</comment>
<organism evidence="2 3">
    <name type="scientific">Kribbella jiaozuonensis</name>
    <dbReference type="NCBI Taxonomy" id="2575441"/>
    <lineage>
        <taxon>Bacteria</taxon>
        <taxon>Bacillati</taxon>
        <taxon>Actinomycetota</taxon>
        <taxon>Actinomycetes</taxon>
        <taxon>Propionibacteriales</taxon>
        <taxon>Kribbellaceae</taxon>
        <taxon>Kribbella</taxon>
    </lineage>
</organism>
<gene>
    <name evidence="2" type="ORF">FDA38_35285</name>
</gene>
<dbReference type="Gene3D" id="3.40.50.11200">
    <property type="match status" value="1"/>
</dbReference>
<dbReference type="Pfam" id="PF08937">
    <property type="entry name" value="ThsB_TIR"/>
    <property type="match status" value="1"/>
</dbReference>
<proteinExistence type="predicted"/>
<keyword evidence="3" id="KW-1185">Reference proteome</keyword>
<dbReference type="Proteomes" id="UP000305836">
    <property type="component" value="Unassembled WGS sequence"/>
</dbReference>
<evidence type="ECO:0000313" key="2">
    <source>
        <dbReference type="EMBL" id="TKK74077.1"/>
    </source>
</evidence>
<evidence type="ECO:0000259" key="1">
    <source>
        <dbReference type="Pfam" id="PF08937"/>
    </source>
</evidence>
<dbReference type="RefSeq" id="WP_137258550.1">
    <property type="nucleotide sequence ID" value="NZ_JBHSPQ010000002.1"/>
</dbReference>
<dbReference type="AlphaFoldDB" id="A0A4U3LIY3"/>
<sequence length="127" mass="14615">MAPPRAFVSFEMEDKWARDFLSQHAKDKNNAIEFVDYSVKNPWDNSWKTNCKIRIGQTKGTIVLIGPTTYQSEAVLWEIAETARQGNYAFGIQINKDKTHTIPAGLGPENVIRWDFAQIVKWLNTWV</sequence>
<dbReference type="InterPro" id="IPR015032">
    <property type="entry name" value="ThsB__TIR-like_domain"/>
</dbReference>